<keyword evidence="1" id="KW-0732">Signal</keyword>
<dbReference type="Proteomes" id="UP000433652">
    <property type="component" value="Unassembled WGS sequence"/>
</dbReference>
<organism evidence="3 4">
    <name type="scientific">Croceibacterium salegens</name>
    <dbReference type="NCBI Taxonomy" id="1737568"/>
    <lineage>
        <taxon>Bacteria</taxon>
        <taxon>Pseudomonadati</taxon>
        <taxon>Pseudomonadota</taxon>
        <taxon>Alphaproteobacteria</taxon>
        <taxon>Sphingomonadales</taxon>
        <taxon>Erythrobacteraceae</taxon>
        <taxon>Croceibacterium</taxon>
    </lineage>
</organism>
<accession>A0A6I4T0F4</accession>
<dbReference type="EMBL" id="WTYM01000059">
    <property type="protein sequence ID" value="MXO61089.1"/>
    <property type="molecule type" value="Genomic_DNA"/>
</dbReference>
<dbReference type="Pfam" id="PF18029">
    <property type="entry name" value="Glyoxalase_6"/>
    <property type="match status" value="1"/>
</dbReference>
<dbReference type="PANTHER" id="PTHR33993">
    <property type="entry name" value="GLYOXALASE-RELATED"/>
    <property type="match status" value="1"/>
</dbReference>
<protein>
    <recommendedName>
        <fullName evidence="2">VOC domain-containing protein</fullName>
    </recommendedName>
</protein>
<sequence>MTAIKTLALGLALTASAPASAQQEARMAAPIVFFDIAGPDGSAVQAFYTAVFGWKVAADGAVTVETTGRLDGNLRTEAAGDAMLYFGVPDVTAALAKVTANGGSVEAPRFEVPGVVILGLFRDPAGNRMGLVEIGEDGRAIVP</sequence>
<evidence type="ECO:0000256" key="1">
    <source>
        <dbReference type="SAM" id="SignalP"/>
    </source>
</evidence>
<dbReference type="InterPro" id="IPR037523">
    <property type="entry name" value="VOC_core"/>
</dbReference>
<dbReference type="OrthoDB" id="9793039at2"/>
<dbReference type="InterPro" id="IPR041581">
    <property type="entry name" value="Glyoxalase_6"/>
</dbReference>
<evidence type="ECO:0000259" key="2">
    <source>
        <dbReference type="PROSITE" id="PS51819"/>
    </source>
</evidence>
<keyword evidence="4" id="KW-1185">Reference proteome</keyword>
<dbReference type="AlphaFoldDB" id="A0A6I4T0F4"/>
<dbReference type="InterPro" id="IPR029068">
    <property type="entry name" value="Glyas_Bleomycin-R_OHBP_Dase"/>
</dbReference>
<feature type="signal peptide" evidence="1">
    <location>
        <begin position="1"/>
        <end position="21"/>
    </location>
</feature>
<dbReference type="PROSITE" id="PS51819">
    <property type="entry name" value="VOC"/>
    <property type="match status" value="1"/>
</dbReference>
<evidence type="ECO:0000313" key="4">
    <source>
        <dbReference type="Proteomes" id="UP000433652"/>
    </source>
</evidence>
<evidence type="ECO:0000313" key="3">
    <source>
        <dbReference type="EMBL" id="MXO61089.1"/>
    </source>
</evidence>
<dbReference type="Gene3D" id="3.10.180.10">
    <property type="entry name" value="2,3-Dihydroxybiphenyl 1,2-Dioxygenase, domain 1"/>
    <property type="match status" value="1"/>
</dbReference>
<proteinExistence type="predicted"/>
<gene>
    <name evidence="3" type="ORF">GRI89_16220</name>
</gene>
<feature type="domain" description="VOC" evidence="2">
    <location>
        <begin position="30"/>
        <end position="134"/>
    </location>
</feature>
<dbReference type="RefSeq" id="WP_159797878.1">
    <property type="nucleotide sequence ID" value="NZ_WTYM01000059.1"/>
</dbReference>
<name>A0A6I4T0F4_9SPHN</name>
<reference evidence="3 4" key="1">
    <citation type="submission" date="2019-12" db="EMBL/GenBank/DDBJ databases">
        <title>Genomic-based taxomic classification of the family Erythrobacteraceae.</title>
        <authorList>
            <person name="Xu L."/>
        </authorList>
    </citation>
    <scope>NUCLEOTIDE SEQUENCE [LARGE SCALE GENOMIC DNA]</scope>
    <source>
        <strain evidence="3 4">MCCC 1K01500</strain>
    </source>
</reference>
<feature type="chain" id="PRO_5026094140" description="VOC domain-containing protein" evidence="1">
    <location>
        <begin position="22"/>
        <end position="143"/>
    </location>
</feature>
<comment type="caution">
    <text evidence="3">The sequence shown here is derived from an EMBL/GenBank/DDBJ whole genome shotgun (WGS) entry which is preliminary data.</text>
</comment>
<dbReference type="InterPro" id="IPR052164">
    <property type="entry name" value="Anthracycline_SecMetBiosynth"/>
</dbReference>
<dbReference type="SUPFAM" id="SSF54593">
    <property type="entry name" value="Glyoxalase/Bleomycin resistance protein/Dihydroxybiphenyl dioxygenase"/>
    <property type="match status" value="1"/>
</dbReference>